<dbReference type="Proteomes" id="UP000226525">
    <property type="component" value="Unassembled WGS sequence"/>
</dbReference>
<feature type="domain" description="Glycosyltransferase RgtA/B/C/D-like" evidence="9">
    <location>
        <begin position="48"/>
        <end position="207"/>
    </location>
</feature>
<keyword evidence="5 8" id="KW-0812">Transmembrane</keyword>
<dbReference type="GO" id="GO:0009103">
    <property type="term" value="P:lipopolysaccharide biosynthetic process"/>
    <property type="evidence" value="ECO:0007669"/>
    <property type="project" value="UniProtKB-ARBA"/>
</dbReference>
<feature type="transmembrane region" description="Helical" evidence="8">
    <location>
        <begin position="323"/>
        <end position="342"/>
    </location>
</feature>
<keyword evidence="2" id="KW-1003">Cell membrane</keyword>
<evidence type="ECO:0000256" key="5">
    <source>
        <dbReference type="ARBA" id="ARBA00022692"/>
    </source>
</evidence>
<feature type="transmembrane region" description="Helical" evidence="8">
    <location>
        <begin position="80"/>
        <end position="104"/>
    </location>
</feature>
<evidence type="ECO:0000313" key="11">
    <source>
        <dbReference type="Proteomes" id="UP000226525"/>
    </source>
</evidence>
<comment type="caution">
    <text evidence="10">The sequence shown here is derived from an EMBL/GenBank/DDBJ whole genome shotgun (WGS) entry which is preliminary data.</text>
</comment>
<feature type="transmembrane region" description="Helical" evidence="8">
    <location>
        <begin position="116"/>
        <end position="136"/>
    </location>
</feature>
<feature type="transmembrane region" description="Helical" evidence="8">
    <location>
        <begin position="7"/>
        <end position="25"/>
    </location>
</feature>
<name>A0A2D6YHL4_9DELT</name>
<evidence type="ECO:0000256" key="8">
    <source>
        <dbReference type="SAM" id="Phobius"/>
    </source>
</evidence>
<comment type="subcellular location">
    <subcellularLocation>
        <location evidence="1">Cell membrane</location>
        <topology evidence="1">Multi-pass membrane protein</topology>
    </subcellularLocation>
</comment>
<evidence type="ECO:0000256" key="2">
    <source>
        <dbReference type="ARBA" id="ARBA00022475"/>
    </source>
</evidence>
<organism evidence="10 11">
    <name type="scientific">SAR324 cluster bacterium</name>
    <dbReference type="NCBI Taxonomy" id="2024889"/>
    <lineage>
        <taxon>Bacteria</taxon>
        <taxon>Deltaproteobacteria</taxon>
        <taxon>SAR324 cluster</taxon>
    </lineage>
</organism>
<feature type="transmembrane region" description="Helical" evidence="8">
    <location>
        <begin position="148"/>
        <end position="177"/>
    </location>
</feature>
<dbReference type="GO" id="GO:0005886">
    <property type="term" value="C:plasma membrane"/>
    <property type="evidence" value="ECO:0007669"/>
    <property type="project" value="UniProtKB-SubCell"/>
</dbReference>
<evidence type="ECO:0000256" key="4">
    <source>
        <dbReference type="ARBA" id="ARBA00022679"/>
    </source>
</evidence>
<evidence type="ECO:0000256" key="7">
    <source>
        <dbReference type="ARBA" id="ARBA00023136"/>
    </source>
</evidence>
<dbReference type="GO" id="GO:0016763">
    <property type="term" value="F:pentosyltransferase activity"/>
    <property type="evidence" value="ECO:0007669"/>
    <property type="project" value="TreeGrafter"/>
</dbReference>
<evidence type="ECO:0000256" key="1">
    <source>
        <dbReference type="ARBA" id="ARBA00004651"/>
    </source>
</evidence>
<dbReference type="PANTHER" id="PTHR33908">
    <property type="entry name" value="MANNOSYLTRANSFERASE YKCB-RELATED"/>
    <property type="match status" value="1"/>
</dbReference>
<feature type="transmembrane region" description="Helical" evidence="8">
    <location>
        <begin position="234"/>
        <end position="259"/>
    </location>
</feature>
<dbReference type="PANTHER" id="PTHR33908:SF11">
    <property type="entry name" value="MEMBRANE PROTEIN"/>
    <property type="match status" value="1"/>
</dbReference>
<dbReference type="InterPro" id="IPR050297">
    <property type="entry name" value="LipidA_mod_glycosyltrf_83"/>
</dbReference>
<keyword evidence="7 8" id="KW-0472">Membrane</keyword>
<evidence type="ECO:0000259" key="9">
    <source>
        <dbReference type="Pfam" id="PF13231"/>
    </source>
</evidence>
<dbReference type="EMBL" id="NZEX01000044">
    <property type="protein sequence ID" value="MAH62661.1"/>
    <property type="molecule type" value="Genomic_DNA"/>
</dbReference>
<dbReference type="Pfam" id="PF13231">
    <property type="entry name" value="PMT_2"/>
    <property type="match status" value="1"/>
</dbReference>
<keyword evidence="4" id="KW-0808">Transferase</keyword>
<keyword evidence="6 8" id="KW-1133">Transmembrane helix</keyword>
<keyword evidence="3" id="KW-0328">Glycosyltransferase</keyword>
<proteinExistence type="predicted"/>
<dbReference type="AlphaFoldDB" id="A0A2D6YHL4"/>
<gene>
    <name evidence="10" type="ORF">CMN54_04270</name>
</gene>
<evidence type="ECO:0000256" key="3">
    <source>
        <dbReference type="ARBA" id="ARBA00022676"/>
    </source>
</evidence>
<feature type="transmembrane region" description="Helical" evidence="8">
    <location>
        <begin position="301"/>
        <end position="318"/>
    </location>
</feature>
<reference evidence="11" key="1">
    <citation type="submission" date="2017-09" db="EMBL/GenBank/DDBJ databases">
        <title>The Reconstruction of 2,631 Draft Metagenome-Assembled Genomes from the Global Oceans.</title>
        <authorList>
            <person name="Tully B.J."/>
            <person name="Graham E.D."/>
            <person name="Heidelberg J.F."/>
        </authorList>
    </citation>
    <scope>NUCLEOTIDE SEQUENCE [LARGE SCALE GENOMIC DNA]</scope>
</reference>
<dbReference type="InterPro" id="IPR038731">
    <property type="entry name" value="RgtA/B/C-like"/>
</dbReference>
<evidence type="ECO:0000313" key="10">
    <source>
        <dbReference type="EMBL" id="MAH62661.1"/>
    </source>
</evidence>
<feature type="transmembrane region" description="Helical" evidence="8">
    <location>
        <begin position="189"/>
        <end position="209"/>
    </location>
</feature>
<evidence type="ECO:0000256" key="6">
    <source>
        <dbReference type="ARBA" id="ARBA00022989"/>
    </source>
</evidence>
<sequence>MLTQLSALALLVLNFLIFLVLNQFLNPHPDMLDHWVWSRFLSASYYEHPPMVAFLMRIITTFSGHHETALEIGAQLVNLAILYLIYRLALSIFHARAAFFTLLVLSSMPYFTLGTVFLHITQPFVFCWVIALMLLVRYHREPHPRWLIFIGIVCGLGALSKFIMLLFYIGLFFHALIYRDARDILKSPWLYMAGVISITIFSPVIFWNATHDWISFRFQFGRGMGGNEFGENTFHFLIGHILLFSPLWATVGWLGLTSLKDRFRSGRHPESVILVLSMYPLFFFTIMSLRGSIADPHWTNLFYLGLSILLGQVLSIHWKKYRLALVGAALFINASLITAAVVNTYDPLYEWEAHELDSPKLLISDGIPEEVINKLEAHHKRLYSFEAFDEFLSKHLTNSEIKTYGEQLRKVSHDTFSNRFNQFLQWPETVDEMRKLLVAKGLGDPQYIVSREYQLSSALSFYFPNHPWPHSLEKTERNLWSPREEVKKSAFLFVCSLYECDHSSRIFEKKMGVQLTDLGEVLMRQEGRLIRALRLYSPANLGSAKIDPITSPPKSESR</sequence>
<accession>A0A2D6YHL4</accession>
<feature type="transmembrane region" description="Helical" evidence="8">
    <location>
        <begin position="271"/>
        <end position="289"/>
    </location>
</feature>
<protein>
    <recommendedName>
        <fullName evidence="9">Glycosyltransferase RgtA/B/C/D-like domain-containing protein</fullName>
    </recommendedName>
</protein>